<dbReference type="SUPFAM" id="SSF50044">
    <property type="entry name" value="SH3-domain"/>
    <property type="match status" value="1"/>
</dbReference>
<reference evidence="8 9" key="1">
    <citation type="submission" date="2019-04" db="EMBL/GenBank/DDBJ databases">
        <authorList>
            <consortium name="Wellcome Sanger Institute Data Sharing"/>
        </authorList>
    </citation>
    <scope>NUCLEOTIDE SEQUENCE [LARGE SCALE GENOMIC DNA]</scope>
</reference>
<dbReference type="PRINTS" id="PR00452">
    <property type="entry name" value="SH3DOMAIN"/>
</dbReference>
<name>A0A8C9TX40_SCLFO</name>
<evidence type="ECO:0000313" key="9">
    <source>
        <dbReference type="Proteomes" id="UP000694397"/>
    </source>
</evidence>
<dbReference type="PRINTS" id="PR00401">
    <property type="entry name" value="SH2DOMAIN"/>
</dbReference>
<dbReference type="Gene3D" id="3.30.505.10">
    <property type="entry name" value="SH2 domain"/>
    <property type="match status" value="1"/>
</dbReference>
<dbReference type="GeneTree" id="ENSGT00940000157307"/>
<evidence type="ECO:0000256" key="3">
    <source>
        <dbReference type="ARBA" id="ARBA00023288"/>
    </source>
</evidence>
<dbReference type="AlphaFoldDB" id="A0A8C9TX40"/>
<accession>A0A8C9TX40</accession>
<dbReference type="InterPro" id="IPR001452">
    <property type="entry name" value="SH3_domain"/>
</dbReference>
<reference evidence="8" key="2">
    <citation type="submission" date="2025-08" db="UniProtKB">
        <authorList>
            <consortium name="Ensembl"/>
        </authorList>
    </citation>
    <scope>IDENTIFICATION</scope>
</reference>
<sequence>MEATGKFDFNATAEDELSFRKGDIIKILGTNDDWYKAEMHGHEGFVPRNYINIRLPSWYQENATRHSAEETLMSQEVGAFLIRGSQSSPGDFSISVRWMITAVCTNHWLMHDGLAQIVLQYQLPSQPYGDAGVCTGSVLPPVSEGRTACLERDRSAGLFNLFWSVVRGLHMRKS</sequence>
<feature type="domain" description="SH3" evidence="7">
    <location>
        <begin position="1"/>
        <end position="56"/>
    </location>
</feature>
<evidence type="ECO:0000256" key="5">
    <source>
        <dbReference type="PROSITE-ProRule" id="PRU00192"/>
    </source>
</evidence>
<evidence type="ECO:0000256" key="2">
    <source>
        <dbReference type="ARBA" id="ARBA00022999"/>
    </source>
</evidence>
<dbReference type="InterPro" id="IPR043539">
    <property type="entry name" value="Grb2-like"/>
</dbReference>
<evidence type="ECO:0000256" key="4">
    <source>
        <dbReference type="PROSITE-ProRule" id="PRU00191"/>
    </source>
</evidence>
<organism evidence="8 9">
    <name type="scientific">Scleropages formosus</name>
    <name type="common">Asian bonytongue</name>
    <name type="synonym">Osteoglossum formosum</name>
    <dbReference type="NCBI Taxonomy" id="113540"/>
    <lineage>
        <taxon>Eukaryota</taxon>
        <taxon>Metazoa</taxon>
        <taxon>Chordata</taxon>
        <taxon>Craniata</taxon>
        <taxon>Vertebrata</taxon>
        <taxon>Euteleostomi</taxon>
        <taxon>Actinopterygii</taxon>
        <taxon>Neopterygii</taxon>
        <taxon>Teleostei</taxon>
        <taxon>Osteoglossocephala</taxon>
        <taxon>Osteoglossomorpha</taxon>
        <taxon>Osteoglossiformes</taxon>
        <taxon>Osteoglossidae</taxon>
        <taxon>Scleropages</taxon>
    </lineage>
</organism>
<evidence type="ECO:0000259" key="7">
    <source>
        <dbReference type="PROSITE" id="PS50002"/>
    </source>
</evidence>
<protein>
    <submittedName>
        <fullName evidence="8">GRB2 related adaptor protein 2</fullName>
    </submittedName>
</protein>
<dbReference type="PROSITE" id="PS50002">
    <property type="entry name" value="SH3"/>
    <property type="match status" value="1"/>
</dbReference>
<dbReference type="Pfam" id="PF00017">
    <property type="entry name" value="SH2"/>
    <property type="match status" value="1"/>
</dbReference>
<dbReference type="SMART" id="SM00326">
    <property type="entry name" value="SH3"/>
    <property type="match status" value="1"/>
</dbReference>
<keyword evidence="9" id="KW-1185">Reference proteome</keyword>
<dbReference type="InterPro" id="IPR000980">
    <property type="entry name" value="SH2"/>
</dbReference>
<feature type="domain" description="SH2" evidence="6">
    <location>
        <begin position="58"/>
        <end position="111"/>
    </location>
</feature>
<keyword evidence="2 4" id="KW-0727">SH2 domain</keyword>
<keyword evidence="3" id="KW-0449">Lipoprotein</keyword>
<dbReference type="InterPro" id="IPR036028">
    <property type="entry name" value="SH3-like_dom_sf"/>
</dbReference>
<evidence type="ECO:0000259" key="6">
    <source>
        <dbReference type="PROSITE" id="PS50001"/>
    </source>
</evidence>
<evidence type="ECO:0000313" key="8">
    <source>
        <dbReference type="Ensembl" id="ENSSFOP00015058083.1"/>
    </source>
</evidence>
<keyword evidence="1 5" id="KW-0728">SH3 domain</keyword>
<dbReference type="Proteomes" id="UP000694397">
    <property type="component" value="Chromosome 20"/>
</dbReference>
<gene>
    <name evidence="8" type="primary">GRAP2</name>
</gene>
<proteinExistence type="predicted"/>
<dbReference type="Gene3D" id="2.30.30.40">
    <property type="entry name" value="SH3 Domains"/>
    <property type="match status" value="1"/>
</dbReference>
<dbReference type="Pfam" id="PF00018">
    <property type="entry name" value="SH3_1"/>
    <property type="match status" value="1"/>
</dbReference>
<dbReference type="PROSITE" id="PS50001">
    <property type="entry name" value="SH2"/>
    <property type="match status" value="1"/>
</dbReference>
<evidence type="ECO:0000256" key="1">
    <source>
        <dbReference type="ARBA" id="ARBA00022443"/>
    </source>
</evidence>
<dbReference type="Ensembl" id="ENSSFOT00015071392.1">
    <property type="protein sequence ID" value="ENSSFOP00015058083.1"/>
    <property type="gene ID" value="ENSSFOG00015023821.2"/>
</dbReference>
<reference evidence="8" key="3">
    <citation type="submission" date="2025-09" db="UniProtKB">
        <authorList>
            <consortium name="Ensembl"/>
        </authorList>
    </citation>
    <scope>IDENTIFICATION</scope>
</reference>
<dbReference type="PANTHER" id="PTHR46037">
    <property type="entry name" value="PROTEIN ENHANCER OF SEVENLESS 2B"/>
    <property type="match status" value="1"/>
</dbReference>
<dbReference type="InterPro" id="IPR036860">
    <property type="entry name" value="SH2_dom_sf"/>
</dbReference>
<dbReference type="SMART" id="SM00252">
    <property type="entry name" value="SH2"/>
    <property type="match status" value="1"/>
</dbReference>